<gene>
    <name evidence="1" type="ORF">ACFO6V_12155</name>
</gene>
<keyword evidence="2" id="KW-1185">Reference proteome</keyword>
<evidence type="ECO:0000313" key="1">
    <source>
        <dbReference type="EMBL" id="MFC4628989.1"/>
    </source>
</evidence>
<organism evidence="1 2">
    <name type="scientific">Promicromonospora alba</name>
    <dbReference type="NCBI Taxonomy" id="1616110"/>
    <lineage>
        <taxon>Bacteria</taxon>
        <taxon>Bacillati</taxon>
        <taxon>Actinomycetota</taxon>
        <taxon>Actinomycetes</taxon>
        <taxon>Micrococcales</taxon>
        <taxon>Promicromonosporaceae</taxon>
        <taxon>Promicromonospora</taxon>
    </lineage>
</organism>
<dbReference type="SUPFAM" id="SSF140453">
    <property type="entry name" value="EsxAB dimer-like"/>
    <property type="match status" value="1"/>
</dbReference>
<protein>
    <submittedName>
        <fullName evidence="1">WXG100 family type VII secretion target</fullName>
    </submittedName>
</protein>
<proteinExistence type="predicted"/>
<dbReference type="Proteomes" id="UP001596011">
    <property type="component" value="Unassembled WGS sequence"/>
</dbReference>
<reference evidence="2" key="1">
    <citation type="journal article" date="2019" name="Int. J. Syst. Evol. Microbiol.">
        <title>The Global Catalogue of Microorganisms (GCM) 10K type strain sequencing project: providing services to taxonomists for standard genome sequencing and annotation.</title>
        <authorList>
            <consortium name="The Broad Institute Genomics Platform"/>
            <consortium name="The Broad Institute Genome Sequencing Center for Infectious Disease"/>
            <person name="Wu L."/>
            <person name="Ma J."/>
        </authorList>
    </citation>
    <scope>NUCLEOTIDE SEQUENCE [LARGE SCALE GENOMIC DNA]</scope>
    <source>
        <strain evidence="2">CCUG 42722</strain>
    </source>
</reference>
<name>A0ABV9HGB9_9MICO</name>
<accession>A0ABV9HGB9</accession>
<comment type="caution">
    <text evidence="1">The sequence shown here is derived from an EMBL/GenBank/DDBJ whole genome shotgun (WGS) entry which is preliminary data.</text>
</comment>
<dbReference type="Gene3D" id="1.10.287.1060">
    <property type="entry name" value="ESAT-6-like"/>
    <property type="match status" value="1"/>
</dbReference>
<dbReference type="EMBL" id="JBHSFI010000004">
    <property type="protein sequence ID" value="MFC4628989.1"/>
    <property type="molecule type" value="Genomic_DNA"/>
</dbReference>
<dbReference type="InterPro" id="IPR036689">
    <property type="entry name" value="ESAT-6-like_sf"/>
</dbReference>
<evidence type="ECO:0000313" key="2">
    <source>
        <dbReference type="Proteomes" id="UP001596011"/>
    </source>
</evidence>
<sequence length="94" mass="10215">MVAQGGNVFGLDVEAVRSLANTLRTQAEQVRTVITTITSQMDQTDWNGPDATQFQEEWSGTHSAKLTEIAAALEQYGTTADNNANMQQDTSSSY</sequence>
<dbReference type="RefSeq" id="WP_377135641.1">
    <property type="nucleotide sequence ID" value="NZ_JBHSFI010000004.1"/>
</dbReference>